<evidence type="ECO:0000313" key="3">
    <source>
        <dbReference type="Proteomes" id="UP000651057"/>
    </source>
</evidence>
<keyword evidence="3" id="KW-1185">Reference proteome</keyword>
<name>A0A937A211_9FLAO</name>
<keyword evidence="1" id="KW-0732">Signal</keyword>
<feature type="signal peptide" evidence="1">
    <location>
        <begin position="1"/>
        <end position="23"/>
    </location>
</feature>
<sequence length="225" mass="24435">MRIFNFKVLCRAICILGIGLFLANCEGEDGINGLDGTDGINGENGLDGENGENGVGFDELSKYGSITLNISGTRADGEAFTHDEELKFITNEEGANYFNTEGSTLTFEVDRANSPGVNVNKSAGSAAGFYLEVTDDSDFGDIGFFLQNYTILSDDLKLFTLDTYVESGDKSSSLSVTDYSFDTTTNELKCSFVVEIENERTTGNDMTISATIDVVVFENINIIRR</sequence>
<reference evidence="2" key="1">
    <citation type="submission" date="2021-01" db="EMBL/GenBank/DDBJ databases">
        <authorList>
            <person name="Zhong Y.L."/>
        </authorList>
    </citation>
    <scope>NUCLEOTIDE SEQUENCE</scope>
    <source>
        <strain evidence="2">KCTC 23302</strain>
    </source>
</reference>
<dbReference type="EMBL" id="JAERQJ010000003">
    <property type="protein sequence ID" value="MBL0683555.1"/>
    <property type="molecule type" value="Genomic_DNA"/>
</dbReference>
<feature type="chain" id="PRO_5036960594" description="Collagen-like protein" evidence="1">
    <location>
        <begin position="24"/>
        <end position="225"/>
    </location>
</feature>
<protein>
    <recommendedName>
        <fullName evidence="4">Collagen-like protein</fullName>
    </recommendedName>
</protein>
<comment type="caution">
    <text evidence="2">The sequence shown here is derived from an EMBL/GenBank/DDBJ whole genome shotgun (WGS) entry which is preliminary data.</text>
</comment>
<dbReference type="RefSeq" id="WP_201918660.1">
    <property type="nucleotide sequence ID" value="NZ_BAABAX010000005.1"/>
</dbReference>
<gene>
    <name evidence="2" type="ORF">JJQ60_08510</name>
</gene>
<evidence type="ECO:0000313" key="2">
    <source>
        <dbReference type="EMBL" id="MBL0683555.1"/>
    </source>
</evidence>
<accession>A0A937A211</accession>
<organism evidence="2 3">
    <name type="scientific">Aquimarina mytili</name>
    <dbReference type="NCBI Taxonomy" id="874423"/>
    <lineage>
        <taxon>Bacteria</taxon>
        <taxon>Pseudomonadati</taxon>
        <taxon>Bacteroidota</taxon>
        <taxon>Flavobacteriia</taxon>
        <taxon>Flavobacteriales</taxon>
        <taxon>Flavobacteriaceae</taxon>
        <taxon>Aquimarina</taxon>
    </lineage>
</organism>
<proteinExistence type="predicted"/>
<evidence type="ECO:0008006" key="4">
    <source>
        <dbReference type="Google" id="ProtNLM"/>
    </source>
</evidence>
<dbReference type="Proteomes" id="UP000651057">
    <property type="component" value="Unassembled WGS sequence"/>
</dbReference>
<dbReference type="AlphaFoldDB" id="A0A937A211"/>
<evidence type="ECO:0000256" key="1">
    <source>
        <dbReference type="SAM" id="SignalP"/>
    </source>
</evidence>